<dbReference type="SMART" id="SM00100">
    <property type="entry name" value="cNMP"/>
    <property type="match status" value="1"/>
</dbReference>
<dbReference type="CDD" id="cd00038">
    <property type="entry name" value="CAP_ED"/>
    <property type="match status" value="1"/>
</dbReference>
<dbReference type="Gene3D" id="2.60.120.10">
    <property type="entry name" value="Jelly Rolls"/>
    <property type="match status" value="1"/>
</dbReference>
<proteinExistence type="predicted"/>
<evidence type="ECO:0000259" key="1">
    <source>
        <dbReference type="PROSITE" id="PS50042"/>
    </source>
</evidence>
<gene>
    <name evidence="2" type="ORF">EVA_08050</name>
</gene>
<dbReference type="InterPro" id="IPR014710">
    <property type="entry name" value="RmlC-like_jellyroll"/>
</dbReference>
<protein>
    <submittedName>
        <fullName evidence="2">Protein containing Cyclic nucleotide-binding domain protein</fullName>
    </submittedName>
</protein>
<dbReference type="PROSITE" id="PS50042">
    <property type="entry name" value="CNMP_BINDING_3"/>
    <property type="match status" value="1"/>
</dbReference>
<name>J9GAH3_9ZZZZ</name>
<reference evidence="2" key="1">
    <citation type="journal article" date="2012" name="PLoS ONE">
        <title>Gene sets for utilization of primary and secondary nutrition supplies in the distal gut of endangered iberian lynx.</title>
        <authorList>
            <person name="Alcaide M."/>
            <person name="Messina E."/>
            <person name="Richter M."/>
            <person name="Bargiela R."/>
            <person name="Peplies J."/>
            <person name="Huws S.A."/>
            <person name="Newbold C.J."/>
            <person name="Golyshin P.N."/>
            <person name="Simon M.A."/>
            <person name="Lopez G."/>
            <person name="Yakimov M.M."/>
            <person name="Ferrer M."/>
        </authorList>
    </citation>
    <scope>NUCLEOTIDE SEQUENCE</scope>
</reference>
<dbReference type="InterPro" id="IPR000595">
    <property type="entry name" value="cNMP-bd_dom"/>
</dbReference>
<comment type="caution">
    <text evidence="2">The sequence shown here is derived from an EMBL/GenBank/DDBJ whole genome shotgun (WGS) entry which is preliminary data.</text>
</comment>
<dbReference type="InterPro" id="IPR018490">
    <property type="entry name" value="cNMP-bd_dom_sf"/>
</dbReference>
<dbReference type="EMBL" id="AMCI01002012">
    <property type="protein sequence ID" value="EJX03844.1"/>
    <property type="molecule type" value="Genomic_DNA"/>
</dbReference>
<dbReference type="SUPFAM" id="SSF51206">
    <property type="entry name" value="cAMP-binding domain-like"/>
    <property type="match status" value="1"/>
</dbReference>
<organism evidence="2">
    <name type="scientific">gut metagenome</name>
    <dbReference type="NCBI Taxonomy" id="749906"/>
    <lineage>
        <taxon>unclassified sequences</taxon>
        <taxon>metagenomes</taxon>
        <taxon>organismal metagenomes</taxon>
    </lineage>
</organism>
<sequence length="187" mass="21989">MNHIIAKIREVYPVSEEALRALLTHMELRHYPKNTCLVQSGMTDHFVYFIEKGITRSVFHYNGEDTTTWFSQEGDVTFGMDSLYYQQPSIESVETLSDCEIYVIPIVKLNALYEEYIDIANWGRILHQNVNKELSHLFVDRLQLSPRERYEQFNLRYPGLINRVKLKYVAAFLGISIYTLSRVRSQK</sequence>
<dbReference type="Pfam" id="PF00027">
    <property type="entry name" value="cNMP_binding"/>
    <property type="match status" value="1"/>
</dbReference>
<feature type="domain" description="Cyclic nucleotide-binding" evidence="1">
    <location>
        <begin position="10"/>
        <end position="104"/>
    </location>
</feature>
<dbReference type="AlphaFoldDB" id="J9GAH3"/>
<evidence type="ECO:0000313" key="2">
    <source>
        <dbReference type="EMBL" id="EJX03844.1"/>
    </source>
</evidence>
<accession>J9GAH3</accession>